<comment type="caution">
    <text evidence="9">The sequence shown here is derived from an EMBL/GenBank/DDBJ whole genome shotgun (WGS) entry which is preliminary data.</text>
</comment>
<name>A0A8J6BG93_9EUKA</name>
<dbReference type="EMBL" id="JAHDYR010000005">
    <property type="protein sequence ID" value="KAG9396867.1"/>
    <property type="molecule type" value="Genomic_DNA"/>
</dbReference>
<dbReference type="GO" id="GO:0005643">
    <property type="term" value="C:nuclear pore"/>
    <property type="evidence" value="ECO:0007669"/>
    <property type="project" value="TreeGrafter"/>
</dbReference>
<dbReference type="OrthoDB" id="244158at2759"/>
<feature type="domain" description="Exportin-7/Ran-binding protein 17 TPR repeats" evidence="8">
    <location>
        <begin position="438"/>
        <end position="648"/>
    </location>
</feature>
<dbReference type="GO" id="GO:0005737">
    <property type="term" value="C:cytoplasm"/>
    <property type="evidence" value="ECO:0007669"/>
    <property type="project" value="UniProtKB-SubCell"/>
</dbReference>
<dbReference type="InterPro" id="IPR057947">
    <property type="entry name" value="TPR_XPO7/RBP17"/>
</dbReference>
<gene>
    <name evidence="9" type="ORF">J8273_1914</name>
</gene>
<evidence type="ECO:0000313" key="9">
    <source>
        <dbReference type="EMBL" id="KAG9396867.1"/>
    </source>
</evidence>
<evidence type="ECO:0000256" key="2">
    <source>
        <dbReference type="ARBA" id="ARBA00004496"/>
    </source>
</evidence>
<keyword evidence="7" id="KW-0539">Nucleus</keyword>
<comment type="subcellular location">
    <subcellularLocation>
        <location evidence="2">Cytoplasm</location>
    </subcellularLocation>
    <subcellularLocation>
        <location evidence="1">Nucleus</location>
    </subcellularLocation>
</comment>
<keyword evidence="4" id="KW-0813">Transport</keyword>
<organism evidence="9 10">
    <name type="scientific">Carpediemonas membranifera</name>
    <dbReference type="NCBI Taxonomy" id="201153"/>
    <lineage>
        <taxon>Eukaryota</taxon>
        <taxon>Metamonada</taxon>
        <taxon>Carpediemonas-like organisms</taxon>
        <taxon>Carpediemonas</taxon>
    </lineage>
</organism>
<sequence length="1081" mass="121059">MDDLLDFDIQRFEQLSAELYSHPSEDARNNAQQQLDPLFVSSTRNLSAYMRLLDNVTTIYGQYCILQLIEKCVGQNWSALNSDTQRDLHAKLLNMVGFQSDRFTATNQFTALLRLYARVLKYGWVDSKDFRASLSAIVDSCLVPDIDNQRVLGIKTLVEVTKEMSTRSPGRTITQNRKATMMFRDKTLLSFMELSVSQLRRLYGPDASSSPLHDQIKTEYLNLACACLDFDFTCTSYVLDPTSDQFSLQIPSTWRSLVQTDWLLTLFFDIYRTESPPRSTLAIECISQLSAVKTSLLPTDADKLTYLNQLITGALRAMQNNLPLRDEAEYHMFCQLIFRLKPPFFTFRHVTRCVNFNDYIEALTQFTVASLAEYSSCKNGIHYLMKTWSRLSKNAEGSFGGETYNGGQIPLAAAQITQKFIGVYLSEIREAYTDGSYQQDDPLDDSQLEAMLDSISTLARSCYPQAAELLGADLVSLTNVINRGEATLLVEAEAAWILRVVAAVVEGRLTPGNESHDAELAGKAMAMLRAVDRSNEQAQSGTVAHINLEFAALLFLDAFKTAFISDNELAMRIYPAVQRDAGISNTPEMLAYTLDKLFWIIRVYPNVGRLVDRAFHFANKLTGNYYTGKTLPGLPIVRDILERYAADFQLFFQPDLLKKRTKLYHILGVLLFTQEDSGVVDRFVRPMLLSVSEAVKAVQQSTDQSAQLSVIRACRDVSGLLKAIQKYANFTAIYDILLPQTVSGPAPTPFFAMLETIARESPTEAELAIPILRVVTDFITGFQKSYDVSFDRFSTAGYRIFGSASKTMLVIAQAFLQLIPTIRERITTESDLWPRCYKVVYHLLQAVNKAVQTSFCNFGVFQLFGDNTVEAYLDTLLEIVASIPPDDILSHVKLSRTVFSFIQTIARSHIVALARMEGNTLARLVQLLVSAMVDNPATVSAASVSSPAAESIENLVTYIVEGTQSTTPFRNELARVLQDKLNSDRETLTGVLHSMFDIVLYRESPMLYSLSKAMLPVMVLISDELPAVRQTLLDRCDNEVDQAEVARCYDKLLVGVSGIDDVDAFQTNLQLFSSSVNGLVR</sequence>
<evidence type="ECO:0000259" key="8">
    <source>
        <dbReference type="Pfam" id="PF25795"/>
    </source>
</evidence>
<proteinExistence type="inferred from homology"/>
<dbReference type="AlphaFoldDB" id="A0A8J6BG93"/>
<dbReference type="Proteomes" id="UP000717585">
    <property type="component" value="Unassembled WGS sequence"/>
</dbReference>
<dbReference type="SUPFAM" id="SSF48371">
    <property type="entry name" value="ARM repeat"/>
    <property type="match status" value="1"/>
</dbReference>
<dbReference type="Gene3D" id="1.25.10.10">
    <property type="entry name" value="Leucine-rich Repeat Variant"/>
    <property type="match status" value="1"/>
</dbReference>
<dbReference type="PANTHER" id="PTHR12596:SF2">
    <property type="entry name" value="EXPORTIN-7 ISOFORM X1"/>
    <property type="match status" value="1"/>
</dbReference>
<keyword evidence="10" id="KW-1185">Reference proteome</keyword>
<evidence type="ECO:0000256" key="5">
    <source>
        <dbReference type="ARBA" id="ARBA00022490"/>
    </source>
</evidence>
<reference evidence="9" key="1">
    <citation type="submission" date="2021-05" db="EMBL/GenBank/DDBJ databases">
        <title>A free-living protist that lacks canonical eukaryotic 1 DNA replication and segregation systems.</title>
        <authorList>
            <person name="Salas-Leiva D.E."/>
            <person name="Tromer E.C."/>
            <person name="Curtis B.A."/>
            <person name="Jerlstrom-Hultqvist J."/>
            <person name="Kolisko M."/>
            <person name="Yi Z."/>
            <person name="Salas-Leiva J.S."/>
            <person name="Gallot-Lavallee L."/>
            <person name="Kops G.J.P.L."/>
            <person name="Archibald J.M."/>
            <person name="Simpson A.G.B."/>
            <person name="Roger A.J."/>
        </authorList>
    </citation>
    <scope>NUCLEOTIDE SEQUENCE</scope>
    <source>
        <strain evidence="9">BICM</strain>
    </source>
</reference>
<dbReference type="InterPro" id="IPR044189">
    <property type="entry name" value="XPO4/7-like"/>
</dbReference>
<evidence type="ECO:0000256" key="6">
    <source>
        <dbReference type="ARBA" id="ARBA00022927"/>
    </source>
</evidence>
<evidence type="ECO:0000256" key="7">
    <source>
        <dbReference type="ARBA" id="ARBA00023242"/>
    </source>
</evidence>
<dbReference type="PANTHER" id="PTHR12596">
    <property type="entry name" value="EXPORTIN 4,7-RELATED"/>
    <property type="match status" value="1"/>
</dbReference>
<evidence type="ECO:0000313" key="10">
    <source>
        <dbReference type="Proteomes" id="UP000717585"/>
    </source>
</evidence>
<protein>
    <submittedName>
        <fullName evidence="9">Putative Exportin-7</fullName>
    </submittedName>
</protein>
<evidence type="ECO:0000256" key="4">
    <source>
        <dbReference type="ARBA" id="ARBA00022448"/>
    </source>
</evidence>
<dbReference type="InterPro" id="IPR016024">
    <property type="entry name" value="ARM-type_fold"/>
</dbReference>
<dbReference type="Pfam" id="PF25795">
    <property type="entry name" value="TPR_XPO7"/>
    <property type="match status" value="1"/>
</dbReference>
<evidence type="ECO:0000256" key="1">
    <source>
        <dbReference type="ARBA" id="ARBA00004123"/>
    </source>
</evidence>
<dbReference type="GO" id="GO:0005049">
    <property type="term" value="F:nuclear export signal receptor activity"/>
    <property type="evidence" value="ECO:0007669"/>
    <property type="project" value="InterPro"/>
</dbReference>
<evidence type="ECO:0000256" key="3">
    <source>
        <dbReference type="ARBA" id="ARBA00009466"/>
    </source>
</evidence>
<dbReference type="InterPro" id="IPR011989">
    <property type="entry name" value="ARM-like"/>
</dbReference>
<accession>A0A8J6BG93</accession>
<keyword evidence="6" id="KW-0653">Protein transport</keyword>
<keyword evidence="5" id="KW-0963">Cytoplasm</keyword>
<comment type="similarity">
    <text evidence="3">Belongs to the exportin family.</text>
</comment>
<dbReference type="GO" id="GO:0006611">
    <property type="term" value="P:protein export from nucleus"/>
    <property type="evidence" value="ECO:0007669"/>
    <property type="project" value="TreeGrafter"/>
</dbReference>